<dbReference type="InterPro" id="IPR027104">
    <property type="entry name" value="Prp3"/>
</dbReference>
<accession>A0A1E4TEP4</accession>
<keyword evidence="3" id="KW-0508">mRNA splicing</keyword>
<evidence type="ECO:0000256" key="5">
    <source>
        <dbReference type="SAM" id="MobiDB-lite"/>
    </source>
</evidence>
<feature type="domain" description="Small nuclear ribonucleoprotein Prp3 C-terminal" evidence="6">
    <location>
        <begin position="232"/>
        <end position="356"/>
    </location>
</feature>
<evidence type="ECO:0000259" key="6">
    <source>
        <dbReference type="Pfam" id="PF06544"/>
    </source>
</evidence>
<dbReference type="InterPro" id="IPR013881">
    <property type="entry name" value="Pre-mRNA_splic_Prp3_dom"/>
</dbReference>
<comment type="subcellular location">
    <subcellularLocation>
        <location evidence="1">Nucleus</location>
    </subcellularLocation>
</comment>
<sequence length="356" mass="42119">NPYFDPSVITRPVRPLKFNEPGKYLKEVQAQEKMQKLAELKQKVDRNILEKKAREDLDPVFKLVLPESPPAIEWWDREFYNAESYEDAFARVDQVLHGADGPITTLVLHPVPIPAPWERNLEVKPMPLTEKEQKRLRRQTRAEKHQEQQDRIRLGLDPPPPPKVKLSNLMNVLTSEAIRDPTEIEARVRREVEARRKKHEDENHARMLSPEERRNKEKEKIMRDAEKETMCAVYVIRDFSSHKNQYKVTMNAKQRYMTGLVIIYDDMSLVVAEGDPKSLRFYKRLMLHRIKWSDNSEEDEESHQSESSSSDISGNCRLVWEGQIKQRTFSQWVTRVPRDRVELKEVLDRNNVNEFW</sequence>
<organism evidence="8 9">
    <name type="scientific">Tortispora caseinolytica NRRL Y-17796</name>
    <dbReference type="NCBI Taxonomy" id="767744"/>
    <lineage>
        <taxon>Eukaryota</taxon>
        <taxon>Fungi</taxon>
        <taxon>Dikarya</taxon>
        <taxon>Ascomycota</taxon>
        <taxon>Saccharomycotina</taxon>
        <taxon>Trigonopsidomycetes</taxon>
        <taxon>Trigonopsidales</taxon>
        <taxon>Trigonopsidaceae</taxon>
        <taxon>Tortispora</taxon>
    </lineage>
</organism>
<keyword evidence="9" id="KW-1185">Reference proteome</keyword>
<feature type="compositionally biased region" description="Basic and acidic residues" evidence="5">
    <location>
        <begin position="140"/>
        <end position="154"/>
    </location>
</feature>
<evidence type="ECO:0000259" key="7">
    <source>
        <dbReference type="Pfam" id="PF08572"/>
    </source>
</evidence>
<feature type="region of interest" description="Disordered" evidence="5">
    <location>
        <begin position="195"/>
        <end position="218"/>
    </location>
</feature>
<proteinExistence type="predicted"/>
<evidence type="ECO:0008006" key="10">
    <source>
        <dbReference type="Google" id="ProtNLM"/>
    </source>
</evidence>
<dbReference type="PANTHER" id="PTHR14212">
    <property type="entry name" value="U4/U6-ASSOCIATED RNA SPLICING FACTOR-RELATED"/>
    <property type="match status" value="1"/>
</dbReference>
<evidence type="ECO:0000256" key="2">
    <source>
        <dbReference type="ARBA" id="ARBA00022664"/>
    </source>
</evidence>
<dbReference type="InterPro" id="IPR010541">
    <property type="entry name" value="Prp3_C"/>
</dbReference>
<dbReference type="AlphaFoldDB" id="A0A1E4TEP4"/>
<feature type="domain" description="Pre-mRNA-splicing factor 3" evidence="7">
    <location>
        <begin position="1"/>
        <end position="208"/>
    </location>
</feature>
<evidence type="ECO:0000256" key="3">
    <source>
        <dbReference type="ARBA" id="ARBA00023187"/>
    </source>
</evidence>
<dbReference type="CDD" id="cd24162">
    <property type="entry name" value="Prp3_C"/>
    <property type="match status" value="1"/>
</dbReference>
<feature type="non-terminal residue" evidence="8">
    <location>
        <position position="1"/>
    </location>
</feature>
<protein>
    <recommendedName>
        <fullName evidence="10">Pre-mRNA-splicing factor 3 domain-containing protein</fullName>
    </recommendedName>
</protein>
<evidence type="ECO:0000256" key="1">
    <source>
        <dbReference type="ARBA" id="ARBA00004123"/>
    </source>
</evidence>
<dbReference type="Proteomes" id="UP000095023">
    <property type="component" value="Unassembled WGS sequence"/>
</dbReference>
<dbReference type="Pfam" id="PF08572">
    <property type="entry name" value="PRP3"/>
    <property type="match status" value="1"/>
</dbReference>
<dbReference type="PANTHER" id="PTHR14212:SF0">
    <property type="entry name" value="U4_U6 SMALL NUCLEAR RIBONUCLEOPROTEIN PRP3"/>
    <property type="match status" value="1"/>
</dbReference>
<feature type="region of interest" description="Disordered" evidence="5">
    <location>
        <begin position="126"/>
        <end position="161"/>
    </location>
</feature>
<dbReference type="OrthoDB" id="10264544at2759"/>
<gene>
    <name evidence="8" type="ORF">CANCADRAFT_19525</name>
</gene>
<dbReference type="Pfam" id="PF06544">
    <property type="entry name" value="Prp3_C"/>
    <property type="match status" value="1"/>
</dbReference>
<evidence type="ECO:0000256" key="4">
    <source>
        <dbReference type="ARBA" id="ARBA00023242"/>
    </source>
</evidence>
<reference evidence="9" key="1">
    <citation type="submission" date="2016-02" db="EMBL/GenBank/DDBJ databases">
        <title>Comparative genomics of biotechnologically important yeasts.</title>
        <authorList>
            <consortium name="DOE Joint Genome Institute"/>
            <person name="Riley R."/>
            <person name="Haridas S."/>
            <person name="Wolfe K.H."/>
            <person name="Lopes M.R."/>
            <person name="Hittinger C.T."/>
            <person name="Goker M."/>
            <person name="Salamov A."/>
            <person name="Wisecaver J."/>
            <person name="Long T.M."/>
            <person name="Aerts A.L."/>
            <person name="Barry K."/>
            <person name="Choi C."/>
            <person name="Clum A."/>
            <person name="Coughlan A.Y."/>
            <person name="Deshpande S."/>
            <person name="Douglass A.P."/>
            <person name="Hanson S.J."/>
            <person name="Klenk H.-P."/>
            <person name="Labutti K."/>
            <person name="Lapidus A."/>
            <person name="Lindquist E."/>
            <person name="Lipzen A."/>
            <person name="Meier-Kolthoff J.P."/>
            <person name="Ohm R.A."/>
            <person name="Otillar R.P."/>
            <person name="Pangilinan J."/>
            <person name="Peng Y."/>
            <person name="Rokas A."/>
            <person name="Rosa C.A."/>
            <person name="Scheuner C."/>
            <person name="Sibirny A.A."/>
            <person name="Slot J.C."/>
            <person name="Stielow J.B."/>
            <person name="Sun H."/>
            <person name="Kurtzman C.P."/>
            <person name="Blackwell M."/>
            <person name="Jeffries T.W."/>
            <person name="Grigoriev I.V."/>
        </authorList>
    </citation>
    <scope>NUCLEOTIDE SEQUENCE [LARGE SCALE GENOMIC DNA]</scope>
    <source>
        <strain evidence="9">NRRL Y-17796</strain>
    </source>
</reference>
<name>A0A1E4TEP4_9ASCO</name>
<dbReference type="GO" id="GO:0046540">
    <property type="term" value="C:U4/U6 x U5 tri-snRNP complex"/>
    <property type="evidence" value="ECO:0007669"/>
    <property type="project" value="InterPro"/>
</dbReference>
<feature type="non-terminal residue" evidence="8">
    <location>
        <position position="356"/>
    </location>
</feature>
<dbReference type="GO" id="GO:0000398">
    <property type="term" value="P:mRNA splicing, via spliceosome"/>
    <property type="evidence" value="ECO:0007669"/>
    <property type="project" value="InterPro"/>
</dbReference>
<keyword evidence="4" id="KW-0539">Nucleus</keyword>
<evidence type="ECO:0000313" key="9">
    <source>
        <dbReference type="Proteomes" id="UP000095023"/>
    </source>
</evidence>
<keyword evidence="2" id="KW-0507">mRNA processing</keyword>
<dbReference type="EMBL" id="KV453842">
    <property type="protein sequence ID" value="ODV90241.1"/>
    <property type="molecule type" value="Genomic_DNA"/>
</dbReference>
<evidence type="ECO:0000313" key="8">
    <source>
        <dbReference type="EMBL" id="ODV90241.1"/>
    </source>
</evidence>